<dbReference type="PANTHER" id="PTHR42852">
    <property type="entry name" value="THIOL:DISULFIDE INTERCHANGE PROTEIN DSBE"/>
    <property type="match status" value="1"/>
</dbReference>
<dbReference type="HOGENOM" id="CLU_042529_11_2_7"/>
<evidence type="ECO:0000256" key="3">
    <source>
        <dbReference type="ARBA" id="ARBA00023284"/>
    </source>
</evidence>
<dbReference type="GO" id="GO:0017004">
    <property type="term" value="P:cytochrome complex assembly"/>
    <property type="evidence" value="ECO:0007669"/>
    <property type="project" value="UniProtKB-KW"/>
</dbReference>
<dbReference type="PROSITE" id="PS51352">
    <property type="entry name" value="THIOREDOXIN_2"/>
    <property type="match status" value="1"/>
</dbReference>
<dbReference type="GO" id="GO:0030313">
    <property type="term" value="C:cell envelope"/>
    <property type="evidence" value="ECO:0007669"/>
    <property type="project" value="UniProtKB-SubCell"/>
</dbReference>
<evidence type="ECO:0000256" key="4">
    <source>
        <dbReference type="SAM" id="SignalP"/>
    </source>
</evidence>
<dbReference type="Gene3D" id="3.40.30.10">
    <property type="entry name" value="Glutaredoxin"/>
    <property type="match status" value="1"/>
</dbReference>
<name>Q30ZI5_OLEA2</name>
<dbReference type="PROSITE" id="PS00194">
    <property type="entry name" value="THIOREDOXIN_1"/>
    <property type="match status" value="1"/>
</dbReference>
<gene>
    <name evidence="6" type="ordered locus">Dde_2114</name>
</gene>
<keyword evidence="4" id="KW-0732">Signal</keyword>
<keyword evidence="7" id="KW-1185">Reference proteome</keyword>
<dbReference type="PANTHER" id="PTHR42852:SF18">
    <property type="entry name" value="CHROMOSOME UNDETERMINED SCAFFOLD_47, WHOLE GENOME SHOTGUN SEQUENCE"/>
    <property type="match status" value="1"/>
</dbReference>
<feature type="domain" description="Thioredoxin" evidence="5">
    <location>
        <begin position="16"/>
        <end position="158"/>
    </location>
</feature>
<accession>Q30ZI5</accession>
<dbReference type="AlphaFoldDB" id="Q30ZI5"/>
<evidence type="ECO:0000313" key="7">
    <source>
        <dbReference type="Proteomes" id="UP000002710"/>
    </source>
</evidence>
<dbReference type="InterPro" id="IPR050553">
    <property type="entry name" value="Thioredoxin_ResA/DsbE_sf"/>
</dbReference>
<feature type="chain" id="PRO_5004219650" evidence="4">
    <location>
        <begin position="28"/>
        <end position="159"/>
    </location>
</feature>
<dbReference type="InterPro" id="IPR017937">
    <property type="entry name" value="Thioredoxin_CS"/>
</dbReference>
<dbReference type="Proteomes" id="UP000002710">
    <property type="component" value="Chromosome"/>
</dbReference>
<evidence type="ECO:0000256" key="2">
    <source>
        <dbReference type="ARBA" id="ARBA00022748"/>
    </source>
</evidence>
<dbReference type="InterPro" id="IPR013766">
    <property type="entry name" value="Thioredoxin_domain"/>
</dbReference>
<dbReference type="GO" id="GO:0016491">
    <property type="term" value="F:oxidoreductase activity"/>
    <property type="evidence" value="ECO:0007669"/>
    <property type="project" value="InterPro"/>
</dbReference>
<feature type="signal peptide" evidence="4">
    <location>
        <begin position="1"/>
        <end position="27"/>
    </location>
</feature>
<evidence type="ECO:0000313" key="6">
    <source>
        <dbReference type="EMBL" id="ABB38911.1"/>
    </source>
</evidence>
<protein>
    <submittedName>
        <fullName evidence="6">Alkyl hydroperoxide reductase/ Thiol specific antioxidant/ Mal allergen</fullName>
    </submittedName>
</protein>
<dbReference type="SUPFAM" id="SSF52833">
    <property type="entry name" value="Thioredoxin-like"/>
    <property type="match status" value="1"/>
</dbReference>
<dbReference type="CDD" id="cd02966">
    <property type="entry name" value="TlpA_like_family"/>
    <property type="match status" value="1"/>
</dbReference>
<dbReference type="STRING" id="207559.Dde_2114"/>
<dbReference type="KEGG" id="dde:Dde_2114"/>
<evidence type="ECO:0000259" key="5">
    <source>
        <dbReference type="PROSITE" id="PS51352"/>
    </source>
</evidence>
<reference evidence="6 7" key="1">
    <citation type="journal article" date="2011" name="J. Bacteriol.">
        <title>Complete genome sequence and updated annotation of Desulfovibrio alaskensis G20.</title>
        <authorList>
            <person name="Hauser L.J."/>
            <person name="Land M.L."/>
            <person name="Brown S.D."/>
            <person name="Larimer F."/>
            <person name="Keller K.L."/>
            <person name="Rapp-Giles B.J."/>
            <person name="Price M.N."/>
            <person name="Lin M."/>
            <person name="Bruce D.C."/>
            <person name="Detter J.C."/>
            <person name="Tapia R."/>
            <person name="Han C.S."/>
            <person name="Goodwin L.A."/>
            <person name="Cheng J.F."/>
            <person name="Pitluck S."/>
            <person name="Copeland A."/>
            <person name="Lucas S."/>
            <person name="Nolan M."/>
            <person name="Lapidus A.L."/>
            <person name="Palumbo A.V."/>
            <person name="Wall J.D."/>
        </authorList>
    </citation>
    <scope>NUCLEOTIDE SEQUENCE [LARGE SCALE GENOMIC DNA]</scope>
    <source>
        <strain evidence="7">ATCC BAA 1058 / DSM 17464 / G20</strain>
    </source>
</reference>
<dbReference type="InterPro" id="IPR036249">
    <property type="entry name" value="Thioredoxin-like_sf"/>
</dbReference>
<dbReference type="EMBL" id="CP000112">
    <property type="protein sequence ID" value="ABB38911.1"/>
    <property type="molecule type" value="Genomic_DNA"/>
</dbReference>
<organism evidence="6 7">
    <name type="scientific">Oleidesulfovibrio alaskensis (strain ATCC BAA-1058 / DSM 17464 / G20)</name>
    <name type="common">Desulfovibrio alaskensis</name>
    <dbReference type="NCBI Taxonomy" id="207559"/>
    <lineage>
        <taxon>Bacteria</taxon>
        <taxon>Pseudomonadati</taxon>
        <taxon>Thermodesulfobacteriota</taxon>
        <taxon>Desulfovibrionia</taxon>
        <taxon>Desulfovibrionales</taxon>
        <taxon>Desulfovibrionaceae</taxon>
        <taxon>Oleidesulfovibrio</taxon>
    </lineage>
</organism>
<keyword evidence="3" id="KW-0676">Redox-active center</keyword>
<evidence type="ECO:0000256" key="1">
    <source>
        <dbReference type="ARBA" id="ARBA00004196"/>
    </source>
</evidence>
<comment type="subcellular location">
    <subcellularLocation>
        <location evidence="1">Cell envelope</location>
    </subcellularLocation>
</comment>
<dbReference type="RefSeq" id="WP_011368014.1">
    <property type="nucleotide sequence ID" value="NC_007519.1"/>
</dbReference>
<keyword evidence="2" id="KW-0201">Cytochrome c-type biogenesis</keyword>
<dbReference type="eggNOG" id="COG0526">
    <property type="taxonomic scope" value="Bacteria"/>
</dbReference>
<dbReference type="Pfam" id="PF08534">
    <property type="entry name" value="Redoxin"/>
    <property type="match status" value="1"/>
</dbReference>
<proteinExistence type="predicted"/>
<dbReference type="InterPro" id="IPR013740">
    <property type="entry name" value="Redoxin"/>
</dbReference>
<sequence>MRRSFLIMRTMLTVCCLVVLWAGAVRAADVQEGGSALLLDSIAAQSGKPVLVNFFASWCPPCKEEIPGLVSLRSQYAADDVAIIGVSLDESRSALDRMIQDFGINYPVIRGNRELAGTFGVTGIPRLLVYSAEGKLVSDHLGYMTEEELRQLIDANIVK</sequence>